<dbReference type="InterPro" id="IPR056124">
    <property type="entry name" value="DUF7707"/>
</dbReference>
<accession>S8BZG8</accession>
<dbReference type="OMA" id="KNPCGAQ"/>
<sequence>MYFPTAVVAFTSLLSVVSAQTYYPANPDEIDLGTKQTWCSNQVSSCTLLCLDQQSGGGFTNECDPETLQYQCICADNTSPNATEYSQTIPYFICTYQVQNCVQNCGQYDPNCAEVCATGRVCGASNPTRGKTSTGSNAATKTSAGNQPTASNGDDVAFDAATTGSGASQTGASGDDPAATDGSSSTTDKSSTPNAGNKLSSVSGGVYASSVMILSVLCGAFVFQL</sequence>
<feature type="compositionally biased region" description="Polar residues" evidence="1">
    <location>
        <begin position="127"/>
        <end position="152"/>
    </location>
</feature>
<dbReference type="eggNOG" id="ENOG502S9NN">
    <property type="taxonomic scope" value="Eukaryota"/>
</dbReference>
<dbReference type="AlphaFoldDB" id="S8BZG8"/>
<evidence type="ECO:0000259" key="3">
    <source>
        <dbReference type="Pfam" id="PF24808"/>
    </source>
</evidence>
<feature type="chain" id="PRO_5004561714" description="DUF7707 domain-containing protein" evidence="2">
    <location>
        <begin position="20"/>
        <end position="225"/>
    </location>
</feature>
<comment type="caution">
    <text evidence="4">The sequence shown here is derived from an EMBL/GenBank/DDBJ whole genome shotgun (WGS) entry which is preliminary data.</text>
</comment>
<evidence type="ECO:0000313" key="5">
    <source>
        <dbReference type="Proteomes" id="UP000015100"/>
    </source>
</evidence>
<proteinExistence type="predicted"/>
<name>S8BZG8_DACHA</name>
<dbReference type="OrthoDB" id="2439692at2759"/>
<evidence type="ECO:0000256" key="2">
    <source>
        <dbReference type="SAM" id="SignalP"/>
    </source>
</evidence>
<dbReference type="EMBL" id="AQGS01000274">
    <property type="protein sequence ID" value="EPS40777.1"/>
    <property type="molecule type" value="Genomic_DNA"/>
</dbReference>
<dbReference type="PANTHER" id="PTHR38118">
    <property type="entry name" value="ANCHORED CELL WALL PROTEIN 11-RELATED"/>
    <property type="match status" value="1"/>
</dbReference>
<evidence type="ECO:0000256" key="1">
    <source>
        <dbReference type="SAM" id="MobiDB-lite"/>
    </source>
</evidence>
<feature type="region of interest" description="Disordered" evidence="1">
    <location>
        <begin position="127"/>
        <end position="199"/>
    </location>
</feature>
<protein>
    <recommendedName>
        <fullName evidence="3">DUF7707 domain-containing protein</fullName>
    </recommendedName>
</protein>
<keyword evidence="2" id="KW-0732">Signal</keyword>
<feature type="compositionally biased region" description="Low complexity" evidence="1">
    <location>
        <begin position="159"/>
        <end position="192"/>
    </location>
</feature>
<dbReference type="Proteomes" id="UP000015100">
    <property type="component" value="Unassembled WGS sequence"/>
</dbReference>
<dbReference type="PANTHER" id="PTHR38118:SF2">
    <property type="entry name" value="CDP-ALCOHOL PHOSPHATIDYLTRANSFERASE PROTEIN"/>
    <property type="match status" value="1"/>
</dbReference>
<feature type="domain" description="DUF7707" evidence="3">
    <location>
        <begin position="26"/>
        <end position="127"/>
    </location>
</feature>
<feature type="signal peptide" evidence="2">
    <location>
        <begin position="1"/>
        <end position="19"/>
    </location>
</feature>
<reference evidence="5" key="2">
    <citation type="submission" date="2013-04" db="EMBL/GenBank/DDBJ databases">
        <title>Genomic mechanisms accounting for the adaptation to parasitism in nematode-trapping fungi.</title>
        <authorList>
            <person name="Ahren D.G."/>
        </authorList>
    </citation>
    <scope>NUCLEOTIDE SEQUENCE [LARGE SCALE GENOMIC DNA]</scope>
    <source>
        <strain evidence="5">CBS 200.50</strain>
    </source>
</reference>
<dbReference type="Pfam" id="PF24808">
    <property type="entry name" value="DUF7707"/>
    <property type="match status" value="1"/>
</dbReference>
<organism evidence="4 5">
    <name type="scientific">Dactylellina haptotyla (strain CBS 200.50)</name>
    <name type="common">Nematode-trapping fungus</name>
    <name type="synonym">Monacrosporium haptotylum</name>
    <dbReference type="NCBI Taxonomy" id="1284197"/>
    <lineage>
        <taxon>Eukaryota</taxon>
        <taxon>Fungi</taxon>
        <taxon>Dikarya</taxon>
        <taxon>Ascomycota</taxon>
        <taxon>Pezizomycotina</taxon>
        <taxon>Orbiliomycetes</taxon>
        <taxon>Orbiliales</taxon>
        <taxon>Orbiliaceae</taxon>
        <taxon>Dactylellina</taxon>
    </lineage>
</organism>
<keyword evidence="5" id="KW-1185">Reference proteome</keyword>
<dbReference type="HOGENOM" id="CLU_084512_0_0_1"/>
<evidence type="ECO:0000313" key="4">
    <source>
        <dbReference type="EMBL" id="EPS40777.1"/>
    </source>
</evidence>
<reference evidence="4 5" key="1">
    <citation type="journal article" date="2013" name="PLoS Genet.">
        <title>Genomic mechanisms accounting for the adaptation to parasitism in nematode-trapping fungi.</title>
        <authorList>
            <person name="Meerupati T."/>
            <person name="Andersson K.M."/>
            <person name="Friman E."/>
            <person name="Kumar D."/>
            <person name="Tunlid A."/>
            <person name="Ahren D."/>
        </authorList>
    </citation>
    <scope>NUCLEOTIDE SEQUENCE [LARGE SCALE GENOMIC DNA]</scope>
    <source>
        <strain evidence="4 5">CBS 200.50</strain>
    </source>
</reference>
<gene>
    <name evidence="4" type="ORF">H072_5327</name>
</gene>